<keyword evidence="1" id="KW-0472">Membrane</keyword>
<reference evidence="2" key="1">
    <citation type="submission" date="2014-05" db="EMBL/GenBank/DDBJ databases">
        <authorList>
            <person name="Chronopoulou M."/>
        </authorList>
    </citation>
    <scope>NUCLEOTIDE SEQUENCE</scope>
    <source>
        <tissue evidence="2">Whole organism</tissue>
    </source>
</reference>
<name>A0A0K2V9Q4_LEPSM</name>
<proteinExistence type="predicted"/>
<accession>A0A0K2V9Q4</accession>
<feature type="transmembrane region" description="Helical" evidence="1">
    <location>
        <begin position="50"/>
        <end position="69"/>
    </location>
</feature>
<protein>
    <submittedName>
        <fullName evidence="2">Uncharacterized protein</fullName>
    </submittedName>
</protein>
<sequence length="71" mass="8526">VPLQVCRWRYILEIESRIQGENDGLSLPWSNRSHIFVYLRRKTLSLLLEYQTEFNTLAIFLMMILSNFYNA</sequence>
<dbReference type="EMBL" id="HACA01029516">
    <property type="protein sequence ID" value="CDW46877.1"/>
    <property type="molecule type" value="Transcribed_RNA"/>
</dbReference>
<keyword evidence="1" id="KW-1133">Transmembrane helix</keyword>
<organism evidence="2">
    <name type="scientific">Lepeophtheirus salmonis</name>
    <name type="common">Salmon louse</name>
    <name type="synonym">Caligus salmonis</name>
    <dbReference type="NCBI Taxonomy" id="72036"/>
    <lineage>
        <taxon>Eukaryota</taxon>
        <taxon>Metazoa</taxon>
        <taxon>Ecdysozoa</taxon>
        <taxon>Arthropoda</taxon>
        <taxon>Crustacea</taxon>
        <taxon>Multicrustacea</taxon>
        <taxon>Hexanauplia</taxon>
        <taxon>Copepoda</taxon>
        <taxon>Siphonostomatoida</taxon>
        <taxon>Caligidae</taxon>
        <taxon>Lepeophtheirus</taxon>
    </lineage>
</organism>
<dbReference type="AlphaFoldDB" id="A0A0K2V9Q4"/>
<feature type="non-terminal residue" evidence="2">
    <location>
        <position position="1"/>
    </location>
</feature>
<keyword evidence="1" id="KW-0812">Transmembrane</keyword>
<evidence type="ECO:0000256" key="1">
    <source>
        <dbReference type="SAM" id="Phobius"/>
    </source>
</evidence>
<evidence type="ECO:0000313" key="2">
    <source>
        <dbReference type="EMBL" id="CDW46877.1"/>
    </source>
</evidence>